<feature type="binding site" evidence="7">
    <location>
        <position position="66"/>
    </location>
    <ligand>
        <name>NAD(+)</name>
        <dbReference type="ChEBI" id="CHEBI:57540"/>
    </ligand>
</feature>
<feature type="binding site" evidence="9">
    <location>
        <begin position="11"/>
        <end position="16"/>
    </location>
    <ligand>
        <name>NAD(+)</name>
        <dbReference type="ChEBI" id="CHEBI:57540"/>
    </ligand>
</feature>
<evidence type="ECO:0000313" key="14">
    <source>
        <dbReference type="Proteomes" id="UP000886808"/>
    </source>
</evidence>
<dbReference type="EC" id="1.1.1.27" evidence="3 7"/>
<reference evidence="13" key="1">
    <citation type="journal article" date="2021" name="PeerJ">
        <title>Extensive microbial diversity within the chicken gut microbiome revealed by metagenomics and culture.</title>
        <authorList>
            <person name="Gilroy R."/>
            <person name="Ravi A."/>
            <person name="Getino M."/>
            <person name="Pursley I."/>
            <person name="Horton D.L."/>
            <person name="Alikhan N.F."/>
            <person name="Baker D."/>
            <person name="Gharbi K."/>
            <person name="Hall N."/>
            <person name="Watson M."/>
            <person name="Adriaenssens E.M."/>
            <person name="Foster-Nyarko E."/>
            <person name="Jarju S."/>
            <person name="Secka A."/>
            <person name="Antonio M."/>
            <person name="Oren A."/>
            <person name="Chaudhuri R.R."/>
            <person name="La Ragione R."/>
            <person name="Hildebrand F."/>
            <person name="Pallen M.J."/>
        </authorList>
    </citation>
    <scope>NUCLEOTIDE SEQUENCE</scope>
    <source>
        <strain evidence="13">CHK193-4272</strain>
    </source>
</reference>
<feature type="domain" description="Lactate/malate dehydrogenase N-terminal" evidence="11">
    <location>
        <begin position="6"/>
        <end position="143"/>
    </location>
</feature>
<dbReference type="NCBIfam" id="NF004863">
    <property type="entry name" value="PRK06223.1"/>
    <property type="match status" value="1"/>
</dbReference>
<comment type="subunit">
    <text evidence="7">Homotetramer.</text>
</comment>
<dbReference type="Gene3D" id="3.40.50.720">
    <property type="entry name" value="NAD(P)-binding Rossmann-like Domain"/>
    <property type="match status" value="1"/>
</dbReference>
<feature type="binding site" evidence="7">
    <location>
        <position position="15"/>
    </location>
    <ligand>
        <name>NAD(+)</name>
        <dbReference type="ChEBI" id="CHEBI:57540"/>
    </ligand>
</feature>
<keyword evidence="10" id="KW-1133">Transmembrane helix</keyword>
<accession>A0A9D1TJ50</accession>
<feature type="binding site" evidence="7">
    <location>
        <position position="231"/>
    </location>
    <ligand>
        <name>substrate</name>
    </ligand>
</feature>
<feature type="binding site" evidence="7">
    <location>
        <begin position="121"/>
        <end position="124"/>
    </location>
    <ligand>
        <name>substrate</name>
    </ligand>
</feature>
<evidence type="ECO:0000256" key="9">
    <source>
        <dbReference type="PIRSR" id="PIRSR000102-3"/>
    </source>
</evidence>
<keyword evidence="4 7" id="KW-0560">Oxidoreductase</keyword>
<feature type="binding site" evidence="7">
    <location>
        <position position="41"/>
    </location>
    <ligand>
        <name>NAD(+)</name>
        <dbReference type="ChEBI" id="CHEBI:57540"/>
    </ligand>
</feature>
<dbReference type="InterPro" id="IPR011304">
    <property type="entry name" value="L-lactate_DH"/>
</dbReference>
<keyword evidence="7" id="KW-0021">Allosteric enzyme</keyword>
<evidence type="ECO:0000256" key="10">
    <source>
        <dbReference type="SAM" id="Phobius"/>
    </source>
</evidence>
<dbReference type="InterPro" id="IPR022383">
    <property type="entry name" value="Lactate/malate_DH_C"/>
</dbReference>
<dbReference type="NCBIfam" id="TIGR01771">
    <property type="entry name" value="L-LDH-NAD"/>
    <property type="match status" value="1"/>
</dbReference>
<dbReference type="EMBL" id="DXIE01000057">
    <property type="protein sequence ID" value="HIV63031.1"/>
    <property type="molecule type" value="Genomic_DNA"/>
</dbReference>
<comment type="function">
    <text evidence="7">Catalyzes the conversion of lactate to pyruvate.</text>
</comment>
<sequence>MANLRKCGVIGVGFVGATCAFTLATSGLFSELVLVDANHKKAEGEAADISHGIAFSQPCAVRAGGYDDLSDCGLIVIAAGANQKPGETRIELLGRNRVIMQSIVENIMKVNKDAILLVVSNPVDLLTYMAQKISGLPAGRVIGSGTVLDTARLKHLLGQYLEIDSRNVHAFIVGEHGDSELAVWSSANISGVDLDDYCKISGKDYSQETLDKIYVSVRDAAYSIIEGKGATYYGIGLAVKRIAEAIVRDEHSVLPVSSMVDGHYGVSGLCLGLPCVLGKNGVENVLDIPLSDAEAEKLRSSAEKMRSLLDEIGL</sequence>
<dbReference type="PANTHER" id="PTHR43128:SF16">
    <property type="entry name" value="L-LACTATE DEHYDROGENASE"/>
    <property type="match status" value="1"/>
</dbReference>
<dbReference type="Pfam" id="PF00056">
    <property type="entry name" value="Ldh_1_N"/>
    <property type="match status" value="1"/>
</dbReference>
<keyword evidence="10" id="KW-0472">Membrane</keyword>
<evidence type="ECO:0000259" key="11">
    <source>
        <dbReference type="Pfam" id="PF00056"/>
    </source>
</evidence>
<name>A0A9D1TJ50_9FIRM</name>
<evidence type="ECO:0000256" key="8">
    <source>
        <dbReference type="PIRSR" id="PIRSR000102-1"/>
    </source>
</evidence>
<dbReference type="Pfam" id="PF02866">
    <property type="entry name" value="Ldh_1_C"/>
    <property type="match status" value="1"/>
</dbReference>
<dbReference type="HAMAP" id="MF_00488">
    <property type="entry name" value="Lactate_dehydrog"/>
    <property type="match status" value="1"/>
</dbReference>
<dbReference type="InterPro" id="IPR001236">
    <property type="entry name" value="Lactate/malate_DH_N"/>
</dbReference>
<comment type="subcellular location">
    <subcellularLocation>
        <location evidence="7">Cytoplasm</location>
    </subcellularLocation>
</comment>
<keyword evidence="10" id="KW-0812">Transmembrane</keyword>
<feature type="binding site" evidence="7 9">
    <location>
        <begin position="119"/>
        <end position="121"/>
    </location>
    <ligand>
        <name>NAD(+)</name>
        <dbReference type="ChEBI" id="CHEBI:57540"/>
    </ligand>
</feature>
<dbReference type="GO" id="GO:0005737">
    <property type="term" value="C:cytoplasm"/>
    <property type="evidence" value="ECO:0007669"/>
    <property type="project" value="UniProtKB-SubCell"/>
</dbReference>
<dbReference type="Gene3D" id="3.90.110.10">
    <property type="entry name" value="Lactate dehydrogenase/glycoside hydrolase, family 4, C-terminal"/>
    <property type="match status" value="1"/>
</dbReference>
<evidence type="ECO:0000256" key="3">
    <source>
        <dbReference type="ARBA" id="ARBA00012967"/>
    </source>
</evidence>
<protein>
    <recommendedName>
        <fullName evidence="3 7">L-lactate dehydrogenase</fullName>
        <shortName evidence="7">L-LDH</shortName>
        <ecNumber evidence="3 7">1.1.1.27</ecNumber>
    </recommendedName>
</protein>
<dbReference type="GO" id="GO:0006089">
    <property type="term" value="P:lactate metabolic process"/>
    <property type="evidence" value="ECO:0007669"/>
    <property type="project" value="TreeGrafter"/>
</dbReference>
<gene>
    <name evidence="7" type="primary">ldh</name>
    <name evidence="13" type="ORF">H9746_09390</name>
</gene>
<dbReference type="SUPFAM" id="SSF51735">
    <property type="entry name" value="NAD(P)-binding Rossmann-fold domains"/>
    <property type="match status" value="1"/>
</dbReference>
<feature type="binding site" evidence="7 9">
    <location>
        <position position="36"/>
    </location>
    <ligand>
        <name>NAD(+)</name>
        <dbReference type="ChEBI" id="CHEBI:57540"/>
    </ligand>
</feature>
<dbReference type="PIRSF" id="PIRSF000102">
    <property type="entry name" value="Lac_mal_DH"/>
    <property type="match status" value="1"/>
</dbReference>
<feature type="binding site" evidence="7">
    <location>
        <position position="83"/>
    </location>
    <ligand>
        <name>substrate</name>
    </ligand>
</feature>
<dbReference type="PANTHER" id="PTHR43128">
    <property type="entry name" value="L-2-HYDROXYCARBOXYLATE DEHYDROGENASE (NAD(P)(+))"/>
    <property type="match status" value="1"/>
</dbReference>
<dbReference type="InterPro" id="IPR018177">
    <property type="entry name" value="L-lactate_DH_AS"/>
</dbReference>
<organism evidence="13 14">
    <name type="scientific">Candidatus Butyricicoccus avistercoris</name>
    <dbReference type="NCBI Taxonomy" id="2838518"/>
    <lineage>
        <taxon>Bacteria</taxon>
        <taxon>Bacillati</taxon>
        <taxon>Bacillota</taxon>
        <taxon>Clostridia</taxon>
        <taxon>Eubacteriales</taxon>
        <taxon>Butyricicoccaceae</taxon>
        <taxon>Butyricicoccus</taxon>
    </lineage>
</organism>
<evidence type="ECO:0000256" key="2">
    <source>
        <dbReference type="ARBA" id="ARBA00006054"/>
    </source>
</evidence>
<evidence type="ECO:0000256" key="4">
    <source>
        <dbReference type="ARBA" id="ARBA00023002"/>
    </source>
</evidence>
<feature type="binding site" evidence="7">
    <location>
        <position position="89"/>
    </location>
    <ligand>
        <name>substrate</name>
    </ligand>
</feature>
<feature type="binding site" evidence="7">
    <location>
        <position position="144"/>
    </location>
    <ligand>
        <name>NAD(+)</name>
        <dbReference type="ChEBI" id="CHEBI:57540"/>
    </ligand>
</feature>
<dbReference type="NCBIfam" id="NF000824">
    <property type="entry name" value="PRK00066.1"/>
    <property type="match status" value="1"/>
</dbReference>
<dbReference type="PROSITE" id="PS00064">
    <property type="entry name" value="L_LDH"/>
    <property type="match status" value="1"/>
</dbReference>
<evidence type="ECO:0000313" key="13">
    <source>
        <dbReference type="EMBL" id="HIV63031.1"/>
    </source>
</evidence>
<feature type="binding site" evidence="7">
    <location>
        <begin position="80"/>
        <end position="81"/>
    </location>
    <ligand>
        <name>NAD(+)</name>
        <dbReference type="ChEBI" id="CHEBI:57540"/>
    </ligand>
</feature>
<comment type="similarity">
    <text evidence="2 7">Belongs to the LDH/MDH superfamily. LDH family.</text>
</comment>
<comment type="activity regulation">
    <text evidence="7">Allosterically activated by fructose 1,6-bisphosphate (FBP).</text>
</comment>
<comment type="caution">
    <text evidence="13">The sequence shown here is derived from an EMBL/GenBank/DDBJ whole genome shotgun (WGS) entry which is preliminary data.</text>
</comment>
<dbReference type="PRINTS" id="PR00086">
    <property type="entry name" value="LLDHDRGNASE"/>
</dbReference>
<dbReference type="InterPro" id="IPR036291">
    <property type="entry name" value="NAD(P)-bd_dom_sf"/>
</dbReference>
<keyword evidence="7" id="KW-0597">Phosphoprotein</keyword>
<dbReference type="CDD" id="cd05292">
    <property type="entry name" value="LDH_2"/>
    <property type="match status" value="1"/>
</dbReference>
<keyword evidence="5 7" id="KW-0520">NAD</keyword>
<dbReference type="InterPro" id="IPR001557">
    <property type="entry name" value="L-lactate/malate_DH"/>
</dbReference>
<feature type="domain" description="Lactate/malate dehydrogenase C-terminal" evidence="12">
    <location>
        <begin position="146"/>
        <end position="310"/>
    </location>
</feature>
<feature type="binding site" evidence="7">
    <location>
        <begin position="149"/>
        <end position="152"/>
    </location>
    <ligand>
        <name>substrate</name>
    </ligand>
</feature>
<proteinExistence type="inferred from homology"/>
<evidence type="ECO:0000259" key="12">
    <source>
        <dbReference type="Pfam" id="PF02866"/>
    </source>
</evidence>
<feature type="binding site" evidence="7">
    <location>
        <position position="102"/>
    </location>
    <ligand>
        <name>NAD(+)</name>
        <dbReference type="ChEBI" id="CHEBI:57540"/>
    </ligand>
</feature>
<feature type="binding site" evidence="9">
    <location>
        <position position="96"/>
    </location>
    <ligand>
        <name>NAD(+)</name>
        <dbReference type="ChEBI" id="CHEBI:57540"/>
    </ligand>
</feature>
<dbReference type="SUPFAM" id="SSF56327">
    <property type="entry name" value="LDH C-terminal domain-like"/>
    <property type="match status" value="1"/>
</dbReference>
<comment type="pathway">
    <text evidence="1 7">Fermentation; pyruvate fermentation to lactate; (S)-lactate from pyruvate: step 1/1.</text>
</comment>
<feature type="binding site" evidence="7">
    <location>
        <position position="169"/>
    </location>
    <ligand>
        <name>beta-D-fructose 1,6-bisphosphate</name>
        <dbReference type="ChEBI" id="CHEBI:32966"/>
        <note>allosteric activator</note>
    </ligand>
</feature>
<evidence type="ECO:0000256" key="6">
    <source>
        <dbReference type="ARBA" id="ARBA00049258"/>
    </source>
</evidence>
<dbReference type="Proteomes" id="UP000886808">
    <property type="component" value="Unassembled WGS sequence"/>
</dbReference>
<dbReference type="GO" id="GO:0004459">
    <property type="term" value="F:L-lactate dehydrogenase (NAD+) activity"/>
    <property type="evidence" value="ECO:0007669"/>
    <property type="project" value="UniProtKB-UniRule"/>
</dbReference>
<feature type="binding site" evidence="7">
    <location>
        <position position="154"/>
    </location>
    <ligand>
        <name>beta-D-fructose 1,6-bisphosphate</name>
        <dbReference type="ChEBI" id="CHEBI:32966"/>
        <note>allosteric activator</note>
    </ligand>
</feature>
<feature type="modified residue" description="Phosphotyrosine" evidence="7">
    <location>
        <position position="222"/>
    </location>
</feature>
<comment type="catalytic activity">
    <reaction evidence="6 7">
        <text>(S)-lactate + NAD(+) = pyruvate + NADH + H(+)</text>
        <dbReference type="Rhea" id="RHEA:23444"/>
        <dbReference type="ChEBI" id="CHEBI:15361"/>
        <dbReference type="ChEBI" id="CHEBI:15378"/>
        <dbReference type="ChEBI" id="CHEBI:16651"/>
        <dbReference type="ChEBI" id="CHEBI:57540"/>
        <dbReference type="ChEBI" id="CHEBI:57945"/>
        <dbReference type="EC" id="1.1.1.27"/>
    </reaction>
</comment>
<evidence type="ECO:0000256" key="1">
    <source>
        <dbReference type="ARBA" id="ARBA00004843"/>
    </source>
</evidence>
<keyword evidence="7" id="KW-0963">Cytoplasm</keyword>
<reference evidence="13" key="2">
    <citation type="submission" date="2021-04" db="EMBL/GenBank/DDBJ databases">
        <authorList>
            <person name="Gilroy R."/>
        </authorList>
    </citation>
    <scope>NUCLEOTIDE SEQUENCE</scope>
    <source>
        <strain evidence="13">CHK193-4272</strain>
    </source>
</reference>
<dbReference type="InterPro" id="IPR015955">
    <property type="entry name" value="Lactate_DH/Glyco_Ohase_4_C"/>
</dbReference>
<feature type="active site" description="Proton acceptor" evidence="7 8">
    <location>
        <position position="176"/>
    </location>
</feature>
<feature type="transmembrane region" description="Helical" evidence="10">
    <location>
        <begin position="7"/>
        <end position="29"/>
    </location>
</feature>
<dbReference type="GO" id="GO:0006096">
    <property type="term" value="P:glycolytic process"/>
    <property type="evidence" value="ECO:0007669"/>
    <property type="project" value="UniProtKB-UniRule"/>
</dbReference>
<evidence type="ECO:0000256" key="5">
    <source>
        <dbReference type="ARBA" id="ARBA00023027"/>
    </source>
</evidence>
<evidence type="ECO:0000256" key="7">
    <source>
        <dbReference type="HAMAP-Rule" id="MF_00488"/>
    </source>
</evidence>
<dbReference type="AlphaFoldDB" id="A0A9D1TJ50"/>